<dbReference type="GO" id="GO:0006508">
    <property type="term" value="P:proteolysis"/>
    <property type="evidence" value="ECO:0007669"/>
    <property type="project" value="InterPro"/>
</dbReference>
<comment type="similarity">
    <text evidence="1">Belongs to the peptidase A1 family.</text>
</comment>
<dbReference type="InterPro" id="IPR021109">
    <property type="entry name" value="Peptidase_aspartic_dom_sf"/>
</dbReference>
<gene>
    <name evidence="4" type="ORF">G7Y89_g3966</name>
</gene>
<evidence type="ECO:0000259" key="3">
    <source>
        <dbReference type="PROSITE" id="PS51767"/>
    </source>
</evidence>
<evidence type="ECO:0000313" key="5">
    <source>
        <dbReference type="Proteomes" id="UP000566819"/>
    </source>
</evidence>
<dbReference type="OrthoDB" id="771136at2759"/>
<proteinExistence type="inferred from homology"/>
<dbReference type="GO" id="GO:0000324">
    <property type="term" value="C:fungal-type vacuole"/>
    <property type="evidence" value="ECO:0007669"/>
    <property type="project" value="TreeGrafter"/>
</dbReference>
<sequence>MARLALTFGAGIFIAVDAVIYQIPLGDHYKSISQTSHIASQHAPNQYILTGTQTNNRDQNTPIKDAGLILYSINTTLGTPPQPFPMAIDLQWSTLFAPSADCHSTWCDQQRDYLPSFPTFNSSASSSYSPSEKSTAFEYAGMHFSGPISNDTFSFGSMLIETQPFLEARNIRPGSFFHWYFDYSGVIGLSHGESEKEMTPSPWKKIVDENVLDHNLFSIELPHGPRDLENPRTNGALIMGGVDPRYSNASFFHLPLSESEGSSSWSVEVKSLTWGDGKSLHQDFNITCTAQFSTTSPWIWLLGSWAEQLEQRIGAKEHVGPFLRFPCENREVLPDLSFKFKGGEMISLSPFEYSFEMIAGPGDNFVSVFDQDEKEVRLARLDHT</sequence>
<keyword evidence="5" id="KW-1185">Reference proteome</keyword>
<keyword evidence="2" id="KW-1015">Disulfide bond</keyword>
<dbReference type="PANTHER" id="PTHR47966">
    <property type="entry name" value="BETA-SITE APP-CLEAVING ENZYME, ISOFORM A-RELATED"/>
    <property type="match status" value="1"/>
</dbReference>
<dbReference type="CDD" id="cd05471">
    <property type="entry name" value="pepsin_like"/>
    <property type="match status" value="1"/>
</dbReference>
<accession>A0A8H4RSG0</accession>
<dbReference type="EMBL" id="JAAMPI010000205">
    <property type="protein sequence ID" value="KAF4634150.1"/>
    <property type="molecule type" value="Genomic_DNA"/>
</dbReference>
<comment type="caution">
    <text evidence="4">The sequence shown here is derived from an EMBL/GenBank/DDBJ whole genome shotgun (WGS) entry which is preliminary data.</text>
</comment>
<organism evidence="4 5">
    <name type="scientific">Cudoniella acicularis</name>
    <dbReference type="NCBI Taxonomy" id="354080"/>
    <lineage>
        <taxon>Eukaryota</taxon>
        <taxon>Fungi</taxon>
        <taxon>Dikarya</taxon>
        <taxon>Ascomycota</taxon>
        <taxon>Pezizomycotina</taxon>
        <taxon>Leotiomycetes</taxon>
        <taxon>Helotiales</taxon>
        <taxon>Tricladiaceae</taxon>
        <taxon>Cudoniella</taxon>
    </lineage>
</organism>
<dbReference type="AlphaFoldDB" id="A0A8H4RSG0"/>
<dbReference type="Gene3D" id="2.40.70.10">
    <property type="entry name" value="Acid Proteases"/>
    <property type="match status" value="2"/>
</dbReference>
<dbReference type="InterPro" id="IPR033121">
    <property type="entry name" value="PEPTIDASE_A1"/>
</dbReference>
<feature type="disulfide bond" evidence="2">
    <location>
        <begin position="102"/>
        <end position="107"/>
    </location>
</feature>
<dbReference type="Pfam" id="PF00026">
    <property type="entry name" value="Asp"/>
    <property type="match status" value="1"/>
</dbReference>
<dbReference type="GO" id="GO:0004190">
    <property type="term" value="F:aspartic-type endopeptidase activity"/>
    <property type="evidence" value="ECO:0007669"/>
    <property type="project" value="InterPro"/>
</dbReference>
<dbReference type="PROSITE" id="PS51767">
    <property type="entry name" value="PEPTIDASE_A1"/>
    <property type="match status" value="1"/>
</dbReference>
<evidence type="ECO:0000313" key="4">
    <source>
        <dbReference type="EMBL" id="KAF4634150.1"/>
    </source>
</evidence>
<evidence type="ECO:0000256" key="1">
    <source>
        <dbReference type="ARBA" id="ARBA00007447"/>
    </source>
</evidence>
<feature type="domain" description="Peptidase A1" evidence="3">
    <location>
        <begin position="71"/>
        <end position="384"/>
    </location>
</feature>
<reference evidence="4 5" key="1">
    <citation type="submission" date="2020-03" db="EMBL/GenBank/DDBJ databases">
        <title>Draft Genome Sequence of Cudoniella acicularis.</title>
        <authorList>
            <person name="Buettner E."/>
            <person name="Kellner H."/>
        </authorList>
    </citation>
    <scope>NUCLEOTIDE SEQUENCE [LARGE SCALE GENOMIC DNA]</scope>
    <source>
        <strain evidence="4 5">DSM 108380</strain>
    </source>
</reference>
<name>A0A8H4RSG0_9HELO</name>
<dbReference type="SUPFAM" id="SSF50630">
    <property type="entry name" value="Acid proteases"/>
    <property type="match status" value="1"/>
</dbReference>
<dbReference type="InterPro" id="IPR001461">
    <property type="entry name" value="Aspartic_peptidase_A1"/>
</dbReference>
<protein>
    <recommendedName>
        <fullName evidence="3">Peptidase A1 domain-containing protein</fullName>
    </recommendedName>
</protein>
<evidence type="ECO:0000256" key="2">
    <source>
        <dbReference type="PIRSR" id="PIRSR601461-2"/>
    </source>
</evidence>
<dbReference type="InterPro" id="IPR034164">
    <property type="entry name" value="Pepsin-like_dom"/>
</dbReference>
<dbReference type="Proteomes" id="UP000566819">
    <property type="component" value="Unassembled WGS sequence"/>
</dbReference>
<dbReference type="PANTHER" id="PTHR47966:SF51">
    <property type="entry name" value="BETA-SITE APP-CLEAVING ENZYME, ISOFORM A-RELATED"/>
    <property type="match status" value="1"/>
</dbReference>